<keyword evidence="3 8" id="KW-0349">Heme</keyword>
<dbReference type="PANTHER" id="PTHR24291:SF187">
    <property type="entry name" value="CYTOCHROME P450 4AE1-RELATED"/>
    <property type="match status" value="1"/>
</dbReference>
<dbReference type="PRINTS" id="PR00463">
    <property type="entry name" value="EP450I"/>
</dbReference>
<dbReference type="AlphaFoldDB" id="A0A653C189"/>
<evidence type="ECO:0000256" key="8">
    <source>
        <dbReference type="PIRSR" id="PIRSR602401-1"/>
    </source>
</evidence>
<dbReference type="GO" id="GO:0016705">
    <property type="term" value="F:oxidoreductase activity, acting on paired donors, with incorporation or reduction of molecular oxygen"/>
    <property type="evidence" value="ECO:0007669"/>
    <property type="project" value="InterPro"/>
</dbReference>
<evidence type="ECO:0000256" key="5">
    <source>
        <dbReference type="ARBA" id="ARBA00023002"/>
    </source>
</evidence>
<dbReference type="SUPFAM" id="SSF48264">
    <property type="entry name" value="Cytochrome P450"/>
    <property type="match status" value="1"/>
</dbReference>
<dbReference type="PROSITE" id="PS00086">
    <property type="entry name" value="CYTOCHROME_P450"/>
    <property type="match status" value="1"/>
</dbReference>
<keyword evidence="7 9" id="KW-0503">Monooxygenase</keyword>
<dbReference type="EMBL" id="CAACVG010006778">
    <property type="protein sequence ID" value="VEN41620.1"/>
    <property type="molecule type" value="Genomic_DNA"/>
</dbReference>
<evidence type="ECO:0008006" key="12">
    <source>
        <dbReference type="Google" id="ProtNLM"/>
    </source>
</evidence>
<keyword evidence="4 8" id="KW-0479">Metal-binding</keyword>
<dbReference type="PANTHER" id="PTHR24291">
    <property type="entry name" value="CYTOCHROME P450 FAMILY 4"/>
    <property type="match status" value="1"/>
</dbReference>
<name>A0A653C189_CALMS</name>
<evidence type="ECO:0000256" key="2">
    <source>
        <dbReference type="ARBA" id="ARBA00010617"/>
    </source>
</evidence>
<evidence type="ECO:0000313" key="11">
    <source>
        <dbReference type="Proteomes" id="UP000410492"/>
    </source>
</evidence>
<dbReference type="CDD" id="cd20628">
    <property type="entry name" value="CYP4"/>
    <property type="match status" value="1"/>
</dbReference>
<keyword evidence="11" id="KW-1185">Reference proteome</keyword>
<reference evidence="10 11" key="1">
    <citation type="submission" date="2019-01" db="EMBL/GenBank/DDBJ databases">
        <authorList>
            <person name="Sayadi A."/>
        </authorList>
    </citation>
    <scope>NUCLEOTIDE SEQUENCE [LARGE SCALE GENOMIC DNA]</scope>
</reference>
<dbReference type="InterPro" id="IPR001128">
    <property type="entry name" value="Cyt_P450"/>
</dbReference>
<dbReference type="Pfam" id="PF00067">
    <property type="entry name" value="p450"/>
    <property type="match status" value="1"/>
</dbReference>
<dbReference type="Gene3D" id="1.10.630.10">
    <property type="entry name" value="Cytochrome P450"/>
    <property type="match status" value="1"/>
</dbReference>
<evidence type="ECO:0000256" key="7">
    <source>
        <dbReference type="ARBA" id="ARBA00023033"/>
    </source>
</evidence>
<evidence type="ECO:0000256" key="9">
    <source>
        <dbReference type="RuleBase" id="RU000461"/>
    </source>
</evidence>
<sequence length="496" mass="57351">MGIAILLLVVVVLYKVYKKWLRGYKLRKKLDWLPQVPGLPIIGNILEFKGPTTVLHDIQRLMKEHGKLIVVNISFKPHIICADYDFTEFVLSGQSLLNKSGDYLYLTKWLGTGLLTSDGPKWKKRRRLTTPAFHFSILETFVPSFEKNSDIFLQKLDAQVGQDIDIYRYVTLFALDVIAETAMGVELRAQDLENSEYVHNVKTMCRITQDRSLSVFKSNDLFYPLFPDYYIERNAVKHLHNVTYSVIDSRMQALKDSFDAREEYDELGKKKRMAFLDILLQSKIDGRPLSRDDVREEVDTFMFEGHDTTASAISFALFLLSTHQDVQENAVAEQKLIFEDDLQRTITFEDLHQMKYLECIIKETLRLYPSVAAYARRTGTEIIYKGHIIPKGINIAIFAYGILRDPEHYENPDDFCPERFQLTDGKKPYAYIPFSAGPRNCIGQKFAMLEMKVLLSKVLRRFQLIGTTPPHQIILSAEAVLKSKNGIKLRLVRRKW</sequence>
<protein>
    <recommendedName>
        <fullName evidence="12">Cytochrome P450</fullName>
    </recommendedName>
</protein>
<keyword evidence="5 9" id="KW-0560">Oxidoreductase</keyword>
<dbReference type="OrthoDB" id="1470350at2759"/>
<evidence type="ECO:0000313" key="10">
    <source>
        <dbReference type="EMBL" id="VEN41620.1"/>
    </source>
</evidence>
<dbReference type="GO" id="GO:0020037">
    <property type="term" value="F:heme binding"/>
    <property type="evidence" value="ECO:0007669"/>
    <property type="project" value="InterPro"/>
</dbReference>
<proteinExistence type="inferred from homology"/>
<dbReference type="InterPro" id="IPR050196">
    <property type="entry name" value="Cytochrome_P450_Monoox"/>
</dbReference>
<dbReference type="GO" id="GO:0005506">
    <property type="term" value="F:iron ion binding"/>
    <property type="evidence" value="ECO:0007669"/>
    <property type="project" value="InterPro"/>
</dbReference>
<dbReference type="Proteomes" id="UP000410492">
    <property type="component" value="Unassembled WGS sequence"/>
</dbReference>
<gene>
    <name evidence="10" type="ORF">CALMAC_LOCUS5377</name>
</gene>
<accession>A0A653C189</accession>
<feature type="binding site" description="axial binding residue" evidence="8">
    <location>
        <position position="441"/>
    </location>
    <ligand>
        <name>heme</name>
        <dbReference type="ChEBI" id="CHEBI:30413"/>
    </ligand>
    <ligandPart>
        <name>Fe</name>
        <dbReference type="ChEBI" id="CHEBI:18248"/>
    </ligandPart>
</feature>
<dbReference type="InterPro" id="IPR036396">
    <property type="entry name" value="Cyt_P450_sf"/>
</dbReference>
<evidence type="ECO:0000256" key="3">
    <source>
        <dbReference type="ARBA" id="ARBA00022617"/>
    </source>
</evidence>
<dbReference type="PRINTS" id="PR00385">
    <property type="entry name" value="P450"/>
</dbReference>
<evidence type="ECO:0000256" key="1">
    <source>
        <dbReference type="ARBA" id="ARBA00001971"/>
    </source>
</evidence>
<evidence type="ECO:0000256" key="6">
    <source>
        <dbReference type="ARBA" id="ARBA00023004"/>
    </source>
</evidence>
<organism evidence="10 11">
    <name type="scientific">Callosobruchus maculatus</name>
    <name type="common">Southern cowpea weevil</name>
    <name type="synonym">Pulse bruchid</name>
    <dbReference type="NCBI Taxonomy" id="64391"/>
    <lineage>
        <taxon>Eukaryota</taxon>
        <taxon>Metazoa</taxon>
        <taxon>Ecdysozoa</taxon>
        <taxon>Arthropoda</taxon>
        <taxon>Hexapoda</taxon>
        <taxon>Insecta</taxon>
        <taxon>Pterygota</taxon>
        <taxon>Neoptera</taxon>
        <taxon>Endopterygota</taxon>
        <taxon>Coleoptera</taxon>
        <taxon>Polyphaga</taxon>
        <taxon>Cucujiformia</taxon>
        <taxon>Chrysomeloidea</taxon>
        <taxon>Chrysomelidae</taxon>
        <taxon>Bruchinae</taxon>
        <taxon>Bruchini</taxon>
        <taxon>Callosobruchus</taxon>
    </lineage>
</organism>
<evidence type="ECO:0000256" key="4">
    <source>
        <dbReference type="ARBA" id="ARBA00022723"/>
    </source>
</evidence>
<comment type="cofactor">
    <cofactor evidence="1 8">
        <name>heme</name>
        <dbReference type="ChEBI" id="CHEBI:30413"/>
    </cofactor>
</comment>
<comment type="similarity">
    <text evidence="2 9">Belongs to the cytochrome P450 family.</text>
</comment>
<dbReference type="InterPro" id="IPR017972">
    <property type="entry name" value="Cyt_P450_CS"/>
</dbReference>
<keyword evidence="6 8" id="KW-0408">Iron</keyword>
<dbReference type="GO" id="GO:0004497">
    <property type="term" value="F:monooxygenase activity"/>
    <property type="evidence" value="ECO:0007669"/>
    <property type="project" value="UniProtKB-KW"/>
</dbReference>
<dbReference type="InterPro" id="IPR002401">
    <property type="entry name" value="Cyt_P450_E_grp-I"/>
</dbReference>